<dbReference type="Pfam" id="PF08924">
    <property type="entry name" value="Rv2525c_GlyHyd-like"/>
    <property type="match status" value="1"/>
</dbReference>
<accession>A0A3B0BQC2</accession>
<sequence length="265" mass="28470">MVKGFDCATSLTETTAAAFRADGHAFVCRYLVPSGWKRLTREEAELISEAGLEIVSVYETTADRALGGYAAGIADGKAALAVAAAVGQPEGSTIYFAVDFDATAAQMDKVIDYIHGCSLATPGYSTGVYGSYAVVEAVRAAEACSRFWQTYAWSRGRKADGIHIYQYQNDITVNGISVDMDEGYGDNCGWSLRQAAEQEEMGDDVMNELILTTTGWAALAGSLEKAYKGGVLGDYHFVEKAFIGKLTRSELEVANNLIIVNSMLL</sequence>
<reference evidence="2 3" key="1">
    <citation type="journal article" date="2007" name="Int. J. Syst. Evol. Microbiol.">
        <title>Paenibacillus ginsengarvi sp. nov., isolated from soil from ginseng cultivation.</title>
        <authorList>
            <person name="Yoon M.H."/>
            <person name="Ten L.N."/>
            <person name="Im W.T."/>
        </authorList>
    </citation>
    <scope>NUCLEOTIDE SEQUENCE [LARGE SCALE GENOMIC DNA]</scope>
    <source>
        <strain evidence="2 3">KCTC 13059</strain>
    </source>
</reference>
<dbReference type="AlphaFoldDB" id="A0A3B0BQC2"/>
<name>A0A3B0BQC2_9BACL</name>
<evidence type="ECO:0000313" key="3">
    <source>
        <dbReference type="Proteomes" id="UP000282311"/>
    </source>
</evidence>
<dbReference type="InterPro" id="IPR015020">
    <property type="entry name" value="Rv2525c-like_Glyco_Hydro-like"/>
</dbReference>
<protein>
    <submittedName>
        <fullName evidence="2">DUF1906 domain-containing protein</fullName>
    </submittedName>
</protein>
<dbReference type="EMBL" id="RBAH01000023">
    <property type="protein sequence ID" value="RKN74990.1"/>
    <property type="molecule type" value="Genomic_DNA"/>
</dbReference>
<dbReference type="Proteomes" id="UP000282311">
    <property type="component" value="Unassembled WGS sequence"/>
</dbReference>
<dbReference type="RefSeq" id="WP_120750186.1">
    <property type="nucleotide sequence ID" value="NZ_RBAH01000023.1"/>
</dbReference>
<evidence type="ECO:0000313" key="2">
    <source>
        <dbReference type="EMBL" id="RKN74990.1"/>
    </source>
</evidence>
<organism evidence="2 3">
    <name type="scientific">Paenibacillus ginsengarvi</name>
    <dbReference type="NCBI Taxonomy" id="400777"/>
    <lineage>
        <taxon>Bacteria</taxon>
        <taxon>Bacillati</taxon>
        <taxon>Bacillota</taxon>
        <taxon>Bacilli</taxon>
        <taxon>Bacillales</taxon>
        <taxon>Paenibacillaceae</taxon>
        <taxon>Paenibacillus</taxon>
    </lineage>
</organism>
<proteinExistence type="predicted"/>
<dbReference type="InterPro" id="IPR017853">
    <property type="entry name" value="GH"/>
</dbReference>
<comment type="caution">
    <text evidence="2">The sequence shown here is derived from an EMBL/GenBank/DDBJ whole genome shotgun (WGS) entry which is preliminary data.</text>
</comment>
<keyword evidence="3" id="KW-1185">Reference proteome</keyword>
<dbReference type="Gene3D" id="3.20.20.80">
    <property type="entry name" value="Glycosidases"/>
    <property type="match status" value="1"/>
</dbReference>
<dbReference type="OrthoDB" id="1795295at2"/>
<dbReference type="SUPFAM" id="SSF51445">
    <property type="entry name" value="(Trans)glycosidases"/>
    <property type="match status" value="1"/>
</dbReference>
<feature type="domain" description="Rv2525c-like glycoside hydrolase-like" evidence="1">
    <location>
        <begin position="18"/>
        <end position="179"/>
    </location>
</feature>
<gene>
    <name evidence="2" type="ORF">D7M11_25975</name>
</gene>
<evidence type="ECO:0000259" key="1">
    <source>
        <dbReference type="Pfam" id="PF08924"/>
    </source>
</evidence>